<gene>
    <name evidence="2" type="ORF">SAMN05660976_05764</name>
</gene>
<dbReference type="EMBL" id="FOBF01000016">
    <property type="protein sequence ID" value="SEM67820.1"/>
    <property type="molecule type" value="Genomic_DNA"/>
</dbReference>
<dbReference type="Proteomes" id="UP000198953">
    <property type="component" value="Unassembled WGS sequence"/>
</dbReference>
<evidence type="ECO:0000259" key="1">
    <source>
        <dbReference type="Pfam" id="PF08044"/>
    </source>
</evidence>
<name>A0A1H8AAT7_9ACTN</name>
<dbReference type="STRING" id="46177.SAMN05660976_05764"/>
<reference evidence="2 3" key="1">
    <citation type="submission" date="2016-10" db="EMBL/GenBank/DDBJ databases">
        <authorList>
            <person name="de Groot N.N."/>
        </authorList>
    </citation>
    <scope>NUCLEOTIDE SEQUENCE [LARGE SCALE GENOMIC DNA]</scope>
    <source>
        <strain evidence="2 3">DSM 43357</strain>
    </source>
</reference>
<organism evidence="2 3">
    <name type="scientific">Nonomuraea pusilla</name>
    <dbReference type="NCBI Taxonomy" id="46177"/>
    <lineage>
        <taxon>Bacteria</taxon>
        <taxon>Bacillati</taxon>
        <taxon>Actinomycetota</taxon>
        <taxon>Actinomycetes</taxon>
        <taxon>Streptosporangiales</taxon>
        <taxon>Streptosporangiaceae</taxon>
        <taxon>Nonomuraea</taxon>
    </lineage>
</organism>
<evidence type="ECO:0000313" key="2">
    <source>
        <dbReference type="EMBL" id="SEM67820.1"/>
    </source>
</evidence>
<dbReference type="AlphaFoldDB" id="A0A1H8AAT7"/>
<dbReference type="RefSeq" id="WP_055509753.1">
    <property type="nucleotide sequence ID" value="NZ_BBZG01000007.1"/>
</dbReference>
<dbReference type="InterPro" id="IPR012551">
    <property type="entry name" value="DUF1707_SHOCT-like"/>
</dbReference>
<evidence type="ECO:0000313" key="3">
    <source>
        <dbReference type="Proteomes" id="UP000198953"/>
    </source>
</evidence>
<protein>
    <recommendedName>
        <fullName evidence="1">DUF1707 domain-containing protein</fullName>
    </recommendedName>
</protein>
<feature type="domain" description="DUF1707" evidence="1">
    <location>
        <begin position="7"/>
        <end position="59"/>
    </location>
</feature>
<dbReference type="PANTHER" id="PTHR40763:SF4">
    <property type="entry name" value="DUF1707 DOMAIN-CONTAINING PROTEIN"/>
    <property type="match status" value="1"/>
</dbReference>
<dbReference type="Pfam" id="PF08044">
    <property type="entry name" value="DUF1707"/>
    <property type="match status" value="1"/>
</dbReference>
<sequence>MADHRDVRAGDRDRERVAELLRVAVTEGRISLDELGERIDRAYAARTLGQLDDVVSDLPQEEPPGLPAAAGGAELVLHTVSRRVSRTGRWTVPRRMSAKAGRGGTVRIDFTGADCPHREVVLDVEITSWFGDIRLVVPRGWWVRDEEVVRVALGAVHNSPPEPLAPDGVTVRLTGYVKTGDVWVRYRRRVTGGASPAG</sequence>
<proteinExistence type="predicted"/>
<dbReference type="PANTHER" id="PTHR40763">
    <property type="entry name" value="MEMBRANE PROTEIN-RELATED"/>
    <property type="match status" value="1"/>
</dbReference>
<keyword evidence="3" id="KW-1185">Reference proteome</keyword>
<accession>A0A1H8AAT7</accession>